<evidence type="ECO:0000313" key="3">
    <source>
        <dbReference type="EMBL" id="CAA6804973.1"/>
    </source>
</evidence>
<feature type="domain" description="DUF4399" evidence="2">
    <location>
        <begin position="63"/>
        <end position="154"/>
    </location>
</feature>
<proteinExistence type="predicted"/>
<name>A0A6S6S9B7_9GAMM</name>
<organism evidence="3">
    <name type="scientific">uncultured Thiotrichaceae bacterium</name>
    <dbReference type="NCBI Taxonomy" id="298394"/>
    <lineage>
        <taxon>Bacteria</taxon>
        <taxon>Pseudomonadati</taxon>
        <taxon>Pseudomonadota</taxon>
        <taxon>Gammaproteobacteria</taxon>
        <taxon>Thiotrichales</taxon>
        <taxon>Thiotrichaceae</taxon>
        <taxon>environmental samples</taxon>
    </lineage>
</organism>
<feature type="chain" id="PRO_5027784241" evidence="1">
    <location>
        <begin position="23"/>
        <end position="155"/>
    </location>
</feature>
<evidence type="ECO:0000256" key="1">
    <source>
        <dbReference type="SAM" id="SignalP"/>
    </source>
</evidence>
<keyword evidence="1" id="KW-0732">Signal</keyword>
<dbReference type="Pfam" id="PF14347">
    <property type="entry name" value="DUF4399"/>
    <property type="match status" value="1"/>
</dbReference>
<protein>
    <submittedName>
        <fullName evidence="3">ATPases of the AAA+ class</fullName>
    </submittedName>
</protein>
<dbReference type="AlphaFoldDB" id="A0A6S6S9B7"/>
<accession>A0A6S6S9B7</accession>
<evidence type="ECO:0000259" key="2">
    <source>
        <dbReference type="Pfam" id="PF14347"/>
    </source>
</evidence>
<sequence length="155" mass="16854">MNKLTIFTLSIASALFTVNAYAEDVSKKNDDAMAALISKAPEDAKAYFIDPVDGAEVEKNFTVRFGLSGMGVSPAGLEKDKTGHHHLLINLEEMPDLSKPLPANDNLKHFGGGQTEVELTLEPGTHTLQLLLGNHLHIPHDKPVMSEKITITVKE</sequence>
<dbReference type="InterPro" id="IPR025512">
    <property type="entry name" value="DUF4399"/>
</dbReference>
<dbReference type="EMBL" id="CACVAY010000025">
    <property type="protein sequence ID" value="CAA6804973.1"/>
    <property type="molecule type" value="Genomic_DNA"/>
</dbReference>
<gene>
    <name evidence="3" type="ORF">HELGO_WM11723</name>
</gene>
<reference evidence="3" key="1">
    <citation type="submission" date="2020-01" db="EMBL/GenBank/DDBJ databases">
        <authorList>
            <person name="Meier V. D."/>
            <person name="Meier V D."/>
        </authorList>
    </citation>
    <scope>NUCLEOTIDE SEQUENCE</scope>
    <source>
        <strain evidence="3">HLG_WM_MAG_07</strain>
    </source>
</reference>
<feature type="signal peptide" evidence="1">
    <location>
        <begin position="1"/>
        <end position="22"/>
    </location>
</feature>